<feature type="domain" description="Tyr recombinase" evidence="5">
    <location>
        <begin position="134"/>
        <end position="352"/>
    </location>
</feature>
<evidence type="ECO:0000259" key="5">
    <source>
        <dbReference type="PROSITE" id="PS51898"/>
    </source>
</evidence>
<reference evidence="8" key="1">
    <citation type="submission" date="2019-05" db="EMBL/GenBank/DDBJ databases">
        <title>Complete Genome Sequence and Methylation Pattern of the Halophilic Archaeon Natrinema pallidum BOL6-1.</title>
        <authorList>
            <person name="DasSarma P."/>
            <person name="DasSarma B.P."/>
            <person name="DasSarma S.L."/>
            <person name="Martinez F.L."/>
            <person name="Guzman D."/>
            <person name="Roberts R.J."/>
            <person name="DasSarma S."/>
        </authorList>
    </citation>
    <scope>NUCLEOTIDE SEQUENCE [LARGE SCALE GENOMIC DNA]</scope>
    <source>
        <strain evidence="8">BOL6-1</strain>
    </source>
</reference>
<sequence length="367" mass="42401">MSKSDKRQPSSPREPVQIAVDEAVEAYLSRRETESKTMQGTVDTHRKRLNHLIEYCELEGIEYVSDLRGHDIEQYREWRRTEATEKVDVLAPKTLQEHMKTIRVFMRAMESMEYVTPGMADRVYVPEIEDEDETSDDILEYDRAEEILSHIAKAESGKAEEVVWRLFVGSGLRLGSVHSIDIPDVHLDAEVPHIELRNRPEEGTNLKNRDDSERRVFITEETAEAIEQYLQYNHPKVTDDYGRMPLIGTSHGRANPSTIRGMVYKWTRPCELGETCPHGKQPSTCETAENRDKPSDCPSTRSPHDIRRGYITHVSGGGVPPRVLSDRVDAEPETLEKYYDKNNDEEKMEPRKELIERIMQDEEEVNY</sequence>
<keyword evidence="2" id="KW-0233">DNA recombination</keyword>
<name>A0A4P9TGW4_9EURY</name>
<dbReference type="EMBL" id="CP040637">
    <property type="protein sequence ID" value="QCW03977.1"/>
    <property type="molecule type" value="Genomic_DNA"/>
</dbReference>
<dbReference type="InterPro" id="IPR010998">
    <property type="entry name" value="Integrase_recombinase_N"/>
</dbReference>
<dbReference type="InterPro" id="IPR002104">
    <property type="entry name" value="Integrase_catalytic"/>
</dbReference>
<gene>
    <name evidence="7" type="ORF">FGF80_12335</name>
</gene>
<dbReference type="InterPro" id="IPR011010">
    <property type="entry name" value="DNA_brk_join_enz"/>
</dbReference>
<dbReference type="Gene3D" id="1.10.443.10">
    <property type="entry name" value="Intergrase catalytic core"/>
    <property type="match status" value="1"/>
</dbReference>
<dbReference type="PROSITE" id="PS51900">
    <property type="entry name" value="CB"/>
    <property type="match status" value="1"/>
</dbReference>
<dbReference type="InterPro" id="IPR013762">
    <property type="entry name" value="Integrase-like_cat_sf"/>
</dbReference>
<dbReference type="InterPro" id="IPR044068">
    <property type="entry name" value="CB"/>
</dbReference>
<evidence type="ECO:0000313" key="7">
    <source>
        <dbReference type="EMBL" id="QCW03977.1"/>
    </source>
</evidence>
<dbReference type="GO" id="GO:0006310">
    <property type="term" value="P:DNA recombination"/>
    <property type="evidence" value="ECO:0007669"/>
    <property type="project" value="UniProtKB-KW"/>
</dbReference>
<dbReference type="RefSeq" id="WP_138654328.1">
    <property type="nucleotide sequence ID" value="NZ_CP040637.1"/>
</dbReference>
<dbReference type="GO" id="GO:0015074">
    <property type="term" value="P:DNA integration"/>
    <property type="evidence" value="ECO:0007669"/>
    <property type="project" value="InterPro"/>
</dbReference>
<keyword evidence="8" id="KW-1185">Reference proteome</keyword>
<dbReference type="SUPFAM" id="SSF56349">
    <property type="entry name" value="DNA breaking-rejoining enzymes"/>
    <property type="match status" value="1"/>
</dbReference>
<dbReference type="AlphaFoldDB" id="A0A4P9TGW4"/>
<evidence type="ECO:0000313" key="8">
    <source>
        <dbReference type="Proteomes" id="UP000307562"/>
    </source>
</evidence>
<dbReference type="Pfam" id="PF00589">
    <property type="entry name" value="Phage_integrase"/>
    <property type="match status" value="1"/>
</dbReference>
<evidence type="ECO:0000256" key="2">
    <source>
        <dbReference type="ARBA" id="ARBA00023172"/>
    </source>
</evidence>
<evidence type="ECO:0000256" key="1">
    <source>
        <dbReference type="ARBA" id="ARBA00023125"/>
    </source>
</evidence>
<dbReference type="GO" id="GO:0003677">
    <property type="term" value="F:DNA binding"/>
    <property type="evidence" value="ECO:0007669"/>
    <property type="project" value="UniProtKB-UniRule"/>
</dbReference>
<dbReference type="CDD" id="cd00397">
    <property type="entry name" value="DNA_BRE_C"/>
    <property type="match status" value="1"/>
</dbReference>
<feature type="region of interest" description="Disordered" evidence="4">
    <location>
        <begin position="277"/>
        <end position="306"/>
    </location>
</feature>
<evidence type="ECO:0000259" key="6">
    <source>
        <dbReference type="PROSITE" id="PS51900"/>
    </source>
</evidence>
<dbReference type="KEGG" id="npl:FGF80_12335"/>
<organism evidence="7 8">
    <name type="scientific">Natrinema pallidum</name>
    <dbReference type="NCBI Taxonomy" id="69527"/>
    <lineage>
        <taxon>Archaea</taxon>
        <taxon>Methanobacteriati</taxon>
        <taxon>Methanobacteriota</taxon>
        <taxon>Stenosarchaea group</taxon>
        <taxon>Halobacteria</taxon>
        <taxon>Halobacteriales</taxon>
        <taxon>Natrialbaceae</taxon>
        <taxon>Natrinema</taxon>
    </lineage>
</organism>
<proteinExistence type="predicted"/>
<evidence type="ECO:0000256" key="3">
    <source>
        <dbReference type="PROSITE-ProRule" id="PRU01248"/>
    </source>
</evidence>
<keyword evidence="1 3" id="KW-0238">DNA-binding</keyword>
<protein>
    <submittedName>
        <fullName evidence="7">Site-specific integrase</fullName>
    </submittedName>
</protein>
<accession>A0A4P9TGW4</accession>
<dbReference type="Proteomes" id="UP000307562">
    <property type="component" value="Chromosome"/>
</dbReference>
<dbReference type="GeneID" id="96156795"/>
<dbReference type="PROSITE" id="PS51898">
    <property type="entry name" value="TYR_RECOMBINASE"/>
    <property type="match status" value="1"/>
</dbReference>
<evidence type="ECO:0000256" key="4">
    <source>
        <dbReference type="SAM" id="MobiDB-lite"/>
    </source>
</evidence>
<dbReference type="Gene3D" id="1.10.150.130">
    <property type="match status" value="1"/>
</dbReference>
<feature type="domain" description="Core-binding (CB)" evidence="6">
    <location>
        <begin position="18"/>
        <end position="110"/>
    </location>
</feature>